<dbReference type="PANTHER" id="PTHR43600:SF4">
    <property type="entry name" value="CYTOSOLIC NIFE-HYDROGENASE, ALPHA SUBUNIT"/>
    <property type="match status" value="1"/>
</dbReference>
<evidence type="ECO:0000313" key="4">
    <source>
        <dbReference type="Proteomes" id="UP000547614"/>
    </source>
</evidence>
<dbReference type="Proteomes" id="UP000547614">
    <property type="component" value="Unassembled WGS sequence"/>
</dbReference>
<accession>A0A839V9V2</accession>
<protein>
    <submittedName>
        <fullName evidence="3">Coenzyme F420-reducing hydrogenase alpha subunit</fullName>
    </submittedName>
</protein>
<name>A0A839V9V2_9GAMM</name>
<sequence>MNDDKHTGRIHVPILARVEGEGALEVSIREGRLEDLKLRIFEPPRLFEKLLEGRSAQDVIDSVARICGICPVAYQMSAVAALEAILGITPSSWVARMRRVMYCGEWLQSHSLHIHLLAAPDFLGFDSAPAMATRHPDEVRRGLRLQGLGNAIIRTFGGRSVHPVGVCPGGFFRAPDASAMAALRARLEASRDESLALIDWVAGLPFPEDDQEFVSVSLRHERDYPITEGWIVSDRGLDIPIDDYEQHFREFQVPHSTALHALLDDRPYLVGPLARLNNNLDRLPAELRDRLEATGIRFPSRNMFHSIIARAVEMHLALNEALRLTEDYATTTAPHVEAVPRAGVGFGCTEAPRGILWHRYTLDARGLVESARIVPPTSQNQARMEEDLATALTRFGLERDDDALRLHGEMVIRNYDPCISCATHFLDFHALRG</sequence>
<dbReference type="GO" id="GO:0016151">
    <property type="term" value="F:nickel cation binding"/>
    <property type="evidence" value="ECO:0007669"/>
    <property type="project" value="InterPro"/>
</dbReference>
<proteinExistence type="predicted"/>
<dbReference type="Gene3D" id="1.10.645.10">
    <property type="entry name" value="Cytochrome-c3 Hydrogenase, chain B"/>
    <property type="match status" value="1"/>
</dbReference>
<dbReference type="EMBL" id="JACHXP010000008">
    <property type="protein sequence ID" value="MBB3190685.1"/>
    <property type="molecule type" value="Genomic_DNA"/>
</dbReference>
<feature type="binding site" evidence="2">
    <location>
        <position position="70"/>
    </location>
    <ligand>
        <name>Ni(2+)</name>
        <dbReference type="ChEBI" id="CHEBI:49786"/>
    </ligand>
</feature>
<evidence type="ECO:0000256" key="1">
    <source>
        <dbReference type="ARBA" id="ARBA00023002"/>
    </source>
</evidence>
<organism evidence="3 4">
    <name type="scientific">Halomonas cerina</name>
    <dbReference type="NCBI Taxonomy" id="447424"/>
    <lineage>
        <taxon>Bacteria</taxon>
        <taxon>Pseudomonadati</taxon>
        <taxon>Pseudomonadota</taxon>
        <taxon>Gammaproteobacteria</taxon>
        <taxon>Oceanospirillales</taxon>
        <taxon>Halomonadaceae</taxon>
        <taxon>Halomonas</taxon>
    </lineage>
</organism>
<keyword evidence="2" id="KW-0408">Iron</keyword>
<keyword evidence="4" id="KW-1185">Reference proteome</keyword>
<feature type="binding site" evidence="2">
    <location>
        <position position="48"/>
    </location>
    <ligand>
        <name>Mg(2+)</name>
        <dbReference type="ChEBI" id="CHEBI:18420"/>
    </ligand>
</feature>
<evidence type="ECO:0000256" key="2">
    <source>
        <dbReference type="PIRSR" id="PIRSR601501-1"/>
    </source>
</evidence>
<feature type="binding site" evidence="2">
    <location>
        <position position="418"/>
    </location>
    <ligand>
        <name>Ni(2+)</name>
        <dbReference type="ChEBI" id="CHEBI:49786"/>
    </ligand>
</feature>
<dbReference type="InterPro" id="IPR001501">
    <property type="entry name" value="Ni-dep_hyd_lsu"/>
</dbReference>
<reference evidence="3 4" key="1">
    <citation type="submission" date="2020-08" db="EMBL/GenBank/DDBJ databases">
        <title>Genomic Encyclopedia of Type Strains, Phase III (KMG-III): the genomes of soil and plant-associated and newly described type strains.</title>
        <authorList>
            <person name="Whitman W."/>
        </authorList>
    </citation>
    <scope>NUCLEOTIDE SEQUENCE [LARGE SCALE GENOMIC DNA]</scope>
    <source>
        <strain evidence="3 4">CECT 7282</strain>
    </source>
</reference>
<dbReference type="PANTHER" id="PTHR43600">
    <property type="entry name" value="COENZYME F420 HYDROGENASE, SUBUNIT ALPHA"/>
    <property type="match status" value="1"/>
</dbReference>
<feature type="binding site" evidence="2">
    <location>
        <position position="424"/>
    </location>
    <ligand>
        <name>Mg(2+)</name>
        <dbReference type="ChEBI" id="CHEBI:18420"/>
    </ligand>
</feature>
<comment type="caution">
    <text evidence="3">The sequence shown here is derived from an EMBL/GenBank/DDBJ whole genome shotgun (WGS) entry which is preliminary data.</text>
</comment>
<dbReference type="PROSITE" id="PS00508">
    <property type="entry name" value="NI_HGENASE_L_2"/>
    <property type="match status" value="1"/>
</dbReference>
<keyword evidence="2" id="KW-0460">Magnesium</keyword>
<dbReference type="InterPro" id="IPR018194">
    <property type="entry name" value="Ni-dep_hyd_lsu_Ni_BS"/>
</dbReference>
<comment type="cofactor">
    <cofactor evidence="2">
        <name>Ni(2+)</name>
        <dbReference type="ChEBI" id="CHEBI:49786"/>
    </cofactor>
</comment>
<feature type="binding site" evidence="2">
    <location>
        <position position="421"/>
    </location>
    <ligand>
        <name>Fe cation</name>
        <dbReference type="ChEBI" id="CHEBI:24875"/>
    </ligand>
</feature>
<dbReference type="AlphaFoldDB" id="A0A839V9V2"/>
<dbReference type="RefSeq" id="WP_183325485.1">
    <property type="nucleotide sequence ID" value="NZ_JACHXP010000008.1"/>
</dbReference>
<comment type="cofactor">
    <cofactor evidence="2">
        <name>Fe cation</name>
        <dbReference type="ChEBI" id="CHEBI:24875"/>
    </cofactor>
</comment>
<keyword evidence="1" id="KW-0560">Oxidoreductase</keyword>
<feature type="binding site" evidence="2">
    <location>
        <position position="67"/>
    </location>
    <ligand>
        <name>Ni(2+)</name>
        <dbReference type="ChEBI" id="CHEBI:49786"/>
    </ligand>
</feature>
<keyword evidence="2" id="KW-0533">Nickel</keyword>
<keyword evidence="2" id="KW-0479">Metal-binding</keyword>
<evidence type="ECO:0000313" key="3">
    <source>
        <dbReference type="EMBL" id="MBB3190685.1"/>
    </source>
</evidence>
<dbReference type="GO" id="GO:0008901">
    <property type="term" value="F:ferredoxin hydrogenase activity"/>
    <property type="evidence" value="ECO:0007669"/>
    <property type="project" value="InterPro"/>
</dbReference>
<dbReference type="Pfam" id="PF00374">
    <property type="entry name" value="NiFeSe_Hases"/>
    <property type="match status" value="2"/>
</dbReference>
<feature type="binding site" evidence="2">
    <location>
        <position position="70"/>
    </location>
    <ligand>
        <name>Fe cation</name>
        <dbReference type="ChEBI" id="CHEBI:24875"/>
    </ligand>
</feature>
<feature type="binding site" evidence="2">
    <location>
        <position position="373"/>
    </location>
    <ligand>
        <name>Mg(2+)</name>
        <dbReference type="ChEBI" id="CHEBI:18420"/>
    </ligand>
</feature>
<dbReference type="InterPro" id="IPR029014">
    <property type="entry name" value="NiFe-Hase_large"/>
</dbReference>
<dbReference type="SUPFAM" id="SSF56762">
    <property type="entry name" value="HydB/Nqo4-like"/>
    <property type="match status" value="1"/>
</dbReference>
<gene>
    <name evidence="3" type="ORF">FHR94_001919</name>
</gene>